<proteinExistence type="predicted"/>
<dbReference type="RefSeq" id="WP_128270450.1">
    <property type="nucleotide sequence ID" value="NZ_SAUW01000018.1"/>
</dbReference>
<evidence type="ECO:0000256" key="1">
    <source>
        <dbReference type="SAM" id="MobiDB-lite"/>
    </source>
</evidence>
<comment type="caution">
    <text evidence="2">The sequence shown here is derived from an EMBL/GenBank/DDBJ whole genome shotgun (WGS) entry which is preliminary data.</text>
</comment>
<dbReference type="Gene3D" id="3.20.20.80">
    <property type="entry name" value="Glycosidases"/>
    <property type="match status" value="1"/>
</dbReference>
<name>A0A443IQ57_9RHOB</name>
<feature type="region of interest" description="Disordered" evidence="1">
    <location>
        <begin position="186"/>
        <end position="215"/>
    </location>
</feature>
<dbReference type="EMBL" id="SAUW01000018">
    <property type="protein sequence ID" value="RWR08137.1"/>
    <property type="molecule type" value="Genomic_DNA"/>
</dbReference>
<reference evidence="2 3" key="1">
    <citation type="submission" date="2019-01" db="EMBL/GenBank/DDBJ databases">
        <title>Sinorhodobacter populi sp. nov. isolated from the symptomatic bark tissue of Populus euramericana canker.</title>
        <authorList>
            <person name="Xu G."/>
        </authorList>
    </citation>
    <scope>NUCLEOTIDE SEQUENCE [LARGE SCALE GENOMIC DNA]</scope>
    <source>
        <strain evidence="2 3">2D-5</strain>
    </source>
</reference>
<dbReference type="Proteomes" id="UP000285710">
    <property type="component" value="Unassembled WGS sequence"/>
</dbReference>
<sequence length="952" mass="103951">MNGRFGLVTGVFIALALPQDVSAQDAHFSVQTRVENAKLPAFTATVAGLGNGIRPTGGGGGFEPSVFRNMLIATADAPNTVFADPRQISNYDSWPEGAFDGAEIEVLRIVDGVMQTVRRDRVRPDGFHASGWVSVLPEGQAVPADTTRWNLSWDSYNRLGVPWYYTVRAVDAAGNLSLPAVAVTLTPPEKPGRVSGGPKPQKLKLSGKDSGTLPMPQNLSARVTVSQSGLLSWDPVPGAAGYVIYRSDLPPERQRGYSIELEGDGPPIRAGDMIMLRKKFLAPPRAEVSTNRVWGTNAVDRNFAVPLLQAMPGDPGLPPFRLVAHGADSPVQDPGETYLQADLDGDTPLTLGNFAFSGPAQGYYMTPDPDRPYRFEVWLRARGTVSARVSIEGLYRSAVPGMPVEFQVGPEWRRYVVDFRFPPLEPDNKRVGRLALRLSGTGQVDVDNYRLYEADTPFMNLPPEDRQALESSGMSALRMHGFIKTGTGTYDLAQLTAPAGVSPQTRGQSLPHMLKITQSLGMDPWLQIEPHFSPEEWLGLVEYLAAPFDPATDDPQALPWAARRAAQGHPAPWTDDFNRIYFEVGNETWNRLFRPWVFYPMPDQGRFNWTKYSAGEVYGLYQEHVLSILRQSPWWDRLAPKLDPVLGGWTINDYGVDALKRSPNSHILTHATYIGGWDSGEGAVRQTPEGYASVMAYAPQVMTDAARRFHQKLAEVAKGREVTLGTYEAGPGYEVNGLNGARITPEQVREQDLVMKSAAAGAATLDSFLTRAVEGDRIQNYFLFQRGGRFASHAVTELGGAAYPSWDWLALFNHLAGGADLLGVETVATPLRDLPAQGRRKEMKDAPMAAAYALRDGDRLVVVVVSREVPGVGTSGADGTMSVQVDLPISGAKSLTRYRESGDYRAENFTGPQTRILSETLPVPAEPGRLEIPDLAPASARIYVFEGADFAG</sequence>
<evidence type="ECO:0000313" key="3">
    <source>
        <dbReference type="Proteomes" id="UP000285710"/>
    </source>
</evidence>
<accession>A0A443IQ57</accession>
<dbReference type="AlphaFoldDB" id="A0A443IQ57"/>
<dbReference type="InterPro" id="IPR017853">
    <property type="entry name" value="GH"/>
</dbReference>
<keyword evidence="3" id="KW-1185">Reference proteome</keyword>
<gene>
    <name evidence="2" type="ORF">D2T33_16050</name>
</gene>
<dbReference type="SUPFAM" id="SSF51445">
    <property type="entry name" value="(Trans)glycosidases"/>
    <property type="match status" value="1"/>
</dbReference>
<reference evidence="2 3" key="2">
    <citation type="submission" date="2019-01" db="EMBL/GenBank/DDBJ databases">
        <authorList>
            <person name="Li Y."/>
        </authorList>
    </citation>
    <scope>NUCLEOTIDE SEQUENCE [LARGE SCALE GENOMIC DNA]</scope>
    <source>
        <strain evidence="2 3">2D-5</strain>
    </source>
</reference>
<organism evidence="2 3">
    <name type="scientific">Paenirhodobacter populi</name>
    <dbReference type="NCBI Taxonomy" id="2306993"/>
    <lineage>
        <taxon>Bacteria</taxon>
        <taxon>Pseudomonadati</taxon>
        <taxon>Pseudomonadota</taxon>
        <taxon>Alphaproteobacteria</taxon>
        <taxon>Rhodobacterales</taxon>
        <taxon>Rhodobacter group</taxon>
        <taxon>Paenirhodobacter</taxon>
    </lineage>
</organism>
<protein>
    <submittedName>
        <fullName evidence="2">Uncharacterized protein</fullName>
    </submittedName>
</protein>
<evidence type="ECO:0000313" key="2">
    <source>
        <dbReference type="EMBL" id="RWR08137.1"/>
    </source>
</evidence>